<name>M5C4X5_THACB</name>
<protein>
    <submittedName>
        <fullName evidence="3">UDPglucose 6-dehydrogenase</fullName>
        <ecNumber evidence="3">1.1.1.22</ecNumber>
    </submittedName>
</protein>
<proteinExistence type="predicted"/>
<dbReference type="PANTHER" id="PTHR11374">
    <property type="entry name" value="UDP-GLUCOSE DEHYDROGENASE/UDP-MANNAC DEHYDROGENASE"/>
    <property type="match status" value="1"/>
</dbReference>
<dbReference type="GO" id="GO:0005634">
    <property type="term" value="C:nucleus"/>
    <property type="evidence" value="ECO:0007669"/>
    <property type="project" value="TreeGrafter"/>
</dbReference>
<dbReference type="SUPFAM" id="SSF52413">
    <property type="entry name" value="UDP-glucose/GDP-mannose dehydrogenase C-terminal domain"/>
    <property type="match status" value="1"/>
</dbReference>
<dbReference type="EC" id="1.1.1.22" evidence="3"/>
<dbReference type="InterPro" id="IPR036220">
    <property type="entry name" value="UDP-Glc/GDP-Man_DH_C_sf"/>
</dbReference>
<organism evidence="3 4">
    <name type="scientific">Thanatephorus cucumeris (strain AG1-IB / isolate 7/3/14)</name>
    <name type="common">Lettuce bottom rot fungus</name>
    <name type="synonym">Rhizoctonia solani</name>
    <dbReference type="NCBI Taxonomy" id="1108050"/>
    <lineage>
        <taxon>Eukaryota</taxon>
        <taxon>Fungi</taxon>
        <taxon>Dikarya</taxon>
        <taxon>Basidiomycota</taxon>
        <taxon>Agaricomycotina</taxon>
        <taxon>Agaricomycetes</taxon>
        <taxon>Cantharellales</taxon>
        <taxon>Ceratobasidiaceae</taxon>
        <taxon>Rhizoctonia</taxon>
        <taxon>Rhizoctonia solani AG-1</taxon>
    </lineage>
</organism>
<accession>M5C4X5</accession>
<dbReference type="HOGENOM" id="CLU_1671736_0_0_1"/>
<dbReference type="GO" id="GO:0051287">
    <property type="term" value="F:NAD binding"/>
    <property type="evidence" value="ECO:0007669"/>
    <property type="project" value="InterPro"/>
</dbReference>
<comment type="caution">
    <text evidence="3">The sequence shown here is derived from an EMBL/GenBank/DDBJ whole genome shotgun (WGS) entry which is preliminary data.</text>
</comment>
<sequence length="162" mass="18212">MNDHQKRRFSKRVVDTLFNTITGKRIAVLGFAFKADTGDTRESAAITLINDFLSEKAFVNVYDPQVPEAQIWQDLQEASPTRPLDQIQKQVNITSSALESCKGAEAIVIATEWKEFTQIDWETVYKSMNKPAFVFDGRLILDAAALRKIGFTVVSIGRGERV</sequence>
<dbReference type="Proteomes" id="UP000012065">
    <property type="component" value="Unassembled WGS sequence"/>
</dbReference>
<evidence type="ECO:0000259" key="2">
    <source>
        <dbReference type="SMART" id="SM00984"/>
    </source>
</evidence>
<dbReference type="EMBL" id="CAOJ01013950">
    <property type="protein sequence ID" value="CCO35013.1"/>
    <property type="molecule type" value="Genomic_DNA"/>
</dbReference>
<comment type="catalytic activity">
    <reaction evidence="1">
        <text>UDP-alpha-D-glucose + 2 NAD(+) + H2O = UDP-alpha-D-glucuronate + 2 NADH + 3 H(+)</text>
        <dbReference type="Rhea" id="RHEA:23596"/>
        <dbReference type="ChEBI" id="CHEBI:15377"/>
        <dbReference type="ChEBI" id="CHEBI:15378"/>
        <dbReference type="ChEBI" id="CHEBI:57540"/>
        <dbReference type="ChEBI" id="CHEBI:57945"/>
        <dbReference type="ChEBI" id="CHEBI:58052"/>
        <dbReference type="ChEBI" id="CHEBI:58885"/>
        <dbReference type="EC" id="1.1.1.22"/>
    </reaction>
</comment>
<dbReference type="Gene3D" id="3.40.50.720">
    <property type="entry name" value="NAD(P)-binding Rossmann-like Domain"/>
    <property type="match status" value="1"/>
</dbReference>
<dbReference type="GO" id="GO:0006024">
    <property type="term" value="P:glycosaminoglycan biosynthetic process"/>
    <property type="evidence" value="ECO:0007669"/>
    <property type="project" value="TreeGrafter"/>
</dbReference>
<feature type="domain" description="UDP-glucose/GDP-mannose dehydrogenase C-terminal" evidence="2">
    <location>
        <begin position="27"/>
        <end position="143"/>
    </location>
</feature>
<evidence type="ECO:0000313" key="4">
    <source>
        <dbReference type="Proteomes" id="UP000012065"/>
    </source>
</evidence>
<dbReference type="Pfam" id="PF03720">
    <property type="entry name" value="UDPG_MGDP_dh_C"/>
    <property type="match status" value="1"/>
</dbReference>
<dbReference type="SMART" id="SM00984">
    <property type="entry name" value="UDPG_MGDP_dh_C"/>
    <property type="match status" value="1"/>
</dbReference>
<evidence type="ECO:0000256" key="1">
    <source>
        <dbReference type="ARBA" id="ARBA00047473"/>
    </source>
</evidence>
<gene>
    <name evidence="3" type="ORF">BN14_09126</name>
</gene>
<reference evidence="3 4" key="1">
    <citation type="journal article" date="2013" name="J. Biotechnol.">
        <title>Establishment and interpretation of the genome sequence of the phytopathogenic fungus Rhizoctonia solani AG1-IB isolate 7/3/14.</title>
        <authorList>
            <person name="Wibberg D.W."/>
            <person name="Jelonek L.J."/>
            <person name="Rupp O.R."/>
            <person name="Hennig M.H."/>
            <person name="Eikmeyer F.E."/>
            <person name="Goesmann A.G."/>
            <person name="Hartmann A.H."/>
            <person name="Borriss R.B."/>
            <person name="Grosch R.G."/>
            <person name="Puehler A.P."/>
            <person name="Schlueter A.S."/>
        </authorList>
    </citation>
    <scope>NUCLEOTIDE SEQUENCE [LARGE SCALE GENOMIC DNA]</scope>
    <source>
        <strain evidence="4">AG1-IB / isolate 7/3/14</strain>
    </source>
</reference>
<evidence type="ECO:0000313" key="3">
    <source>
        <dbReference type="EMBL" id="CCO35013.1"/>
    </source>
</evidence>
<dbReference type="GO" id="GO:0003979">
    <property type="term" value="F:UDP-glucose 6-dehydrogenase activity"/>
    <property type="evidence" value="ECO:0007669"/>
    <property type="project" value="UniProtKB-EC"/>
</dbReference>
<dbReference type="InterPro" id="IPR028356">
    <property type="entry name" value="UDPglc_DH_euk"/>
</dbReference>
<keyword evidence="3" id="KW-0560">Oxidoreductase</keyword>
<dbReference type="PANTHER" id="PTHR11374:SF3">
    <property type="entry name" value="UDP-GLUCOSE 6-DEHYDROGENASE"/>
    <property type="match status" value="1"/>
</dbReference>
<dbReference type="InterPro" id="IPR014027">
    <property type="entry name" value="UDP-Glc/GDP-Man_DH_C"/>
</dbReference>
<dbReference type="AlphaFoldDB" id="M5C4X5"/>